<dbReference type="PANTHER" id="PTHR22674">
    <property type="entry name" value="NTPASE, KAP FAMILY P-LOOP DOMAIN-CONTAINING 1"/>
    <property type="match status" value="1"/>
</dbReference>
<evidence type="ECO:0000256" key="1">
    <source>
        <dbReference type="SAM" id="Coils"/>
    </source>
</evidence>
<dbReference type="InterPro" id="IPR011646">
    <property type="entry name" value="KAP_P-loop"/>
</dbReference>
<dbReference type="PANTHER" id="PTHR22674:SF6">
    <property type="entry name" value="NTPASE KAP FAMILY P-LOOP DOMAIN-CONTAINING PROTEIN 1"/>
    <property type="match status" value="1"/>
</dbReference>
<feature type="region of interest" description="Disordered" evidence="2">
    <location>
        <begin position="643"/>
        <end position="680"/>
    </location>
</feature>
<keyword evidence="6" id="KW-1185">Reference proteome</keyword>
<dbReference type="EMBL" id="QKLW01000005">
    <property type="protein sequence ID" value="PYF81043.1"/>
    <property type="molecule type" value="Genomic_DNA"/>
</dbReference>
<accession>A0A318UZF1</accession>
<evidence type="ECO:0000313" key="5">
    <source>
        <dbReference type="EMBL" id="PYF81043.1"/>
    </source>
</evidence>
<keyword evidence="1" id="KW-0175">Coiled coil</keyword>
<keyword evidence="3" id="KW-0812">Transmembrane</keyword>
<proteinExistence type="predicted"/>
<reference evidence="5 6" key="1">
    <citation type="submission" date="2018-06" db="EMBL/GenBank/DDBJ databases">
        <title>Genomic Encyclopedia of Type Strains, Phase III (KMG-III): the genomes of soil and plant-associated and newly described type strains.</title>
        <authorList>
            <person name="Whitman W."/>
        </authorList>
    </citation>
    <scope>NUCLEOTIDE SEQUENCE [LARGE SCALE GENOMIC DNA]</scope>
    <source>
        <strain evidence="5 6">CECT 7730</strain>
    </source>
</reference>
<evidence type="ECO:0000256" key="2">
    <source>
        <dbReference type="SAM" id="MobiDB-lite"/>
    </source>
</evidence>
<sequence>MQTSQDLTSNEMAQFEDKLKNLEKEAILLCATRSVLRVFPLLADKADNKDYFYYWSDKDKPKYLLAIWHELLINYSLSNKSISTSETIGSVPANGSFIASYIAYASGRASAAKLDRHGALAPAKESIATAIDAAAIATSNNKHIHFPDIKAALDSDISQLENKEPSLFKQSSLWQKPELDYLTWLEKHLPEAFRQLSTEQEDRLTVGILNSIWPIYKGIFDGKPDQKAIDNALDQLEEYFSNKDIDEAESNKLFYGKDDEPLYGENNELFYGTNDDIESISGSRHNSDKPANKDKLNRQKLVDSLAVLLKDQNNHHHQTIGLLGHWGVGKTSVIKLLEKALRPKKLENKPEFLFAEFNAWEYEHTDNLQAGIAQEMIKALSSPEPKPICWEKIYWPFRKLCLTLRFAWSLHSLKILAPLIPLFLALVPIWFSYFFKEQFNQINKSITYIFATTWFIGFLYPTWKEIKKVLAGPLAKEFLTYLKLPDYGEHLGTIPVMREHIKKLTKVRLGNEKRLLYVVDDLDRCGHKGIVKVLEAVRMVLDLDNVIVVIAVDQRIALAALALNYKELATQHHIEDPRLIARDYLAKIIHLPIVLTEPDEASVLGYLKSLWKNDGPQKSEELKSKVETGDKFDYLQAKSADDFQAPSSLSKATTSNQTEPTTPIAQTNTSEPSSESDNRKTIIHKVKQVEQLTTKQKRAFSYWLNHFKLSNPRQIKRLNNSFNLLQNFYGQDKIINKITAKDVGAENAFPMMVTLFTFEYLNNLDDMQKRYTLKKLINVGNATFSEEQEKFLTDNKITPLVIELANHKLDNIEMSEAVAPFVLPGIDMIDKTTEKKESS</sequence>
<evidence type="ECO:0000259" key="4">
    <source>
        <dbReference type="Pfam" id="PF07693"/>
    </source>
</evidence>
<evidence type="ECO:0000256" key="3">
    <source>
        <dbReference type="SAM" id="Phobius"/>
    </source>
</evidence>
<protein>
    <submittedName>
        <fullName evidence="5">KAP-like P-loop domain-containing protein</fullName>
    </submittedName>
</protein>
<dbReference type="AlphaFoldDB" id="A0A318UZF1"/>
<dbReference type="Gene3D" id="3.40.50.300">
    <property type="entry name" value="P-loop containing nucleotide triphosphate hydrolases"/>
    <property type="match status" value="1"/>
</dbReference>
<dbReference type="Pfam" id="PF07693">
    <property type="entry name" value="KAP_NTPase"/>
    <property type="match status" value="1"/>
</dbReference>
<dbReference type="Proteomes" id="UP000247551">
    <property type="component" value="Unassembled WGS sequence"/>
</dbReference>
<dbReference type="SUPFAM" id="SSF52540">
    <property type="entry name" value="P-loop containing nucleoside triphosphate hydrolases"/>
    <property type="match status" value="1"/>
</dbReference>
<comment type="caution">
    <text evidence="5">The sequence shown here is derived from an EMBL/GenBank/DDBJ whole genome shotgun (WGS) entry which is preliminary data.</text>
</comment>
<feature type="domain" description="KAP NTPase" evidence="4">
    <location>
        <begin position="299"/>
        <end position="727"/>
    </location>
</feature>
<keyword evidence="3" id="KW-0472">Membrane</keyword>
<dbReference type="InterPro" id="IPR052754">
    <property type="entry name" value="NTPase_KAP_P-loop"/>
</dbReference>
<feature type="coiled-coil region" evidence="1">
    <location>
        <begin position="5"/>
        <end position="32"/>
    </location>
</feature>
<evidence type="ECO:0000313" key="6">
    <source>
        <dbReference type="Proteomes" id="UP000247551"/>
    </source>
</evidence>
<organism evidence="5 6">
    <name type="scientific">Marinomonas alcarazii</name>
    <dbReference type="NCBI Taxonomy" id="491949"/>
    <lineage>
        <taxon>Bacteria</taxon>
        <taxon>Pseudomonadati</taxon>
        <taxon>Pseudomonadota</taxon>
        <taxon>Gammaproteobacteria</taxon>
        <taxon>Oceanospirillales</taxon>
        <taxon>Oceanospirillaceae</taxon>
        <taxon>Marinomonas</taxon>
    </lineage>
</organism>
<keyword evidence="3" id="KW-1133">Transmembrane helix</keyword>
<dbReference type="InterPro" id="IPR027417">
    <property type="entry name" value="P-loop_NTPase"/>
</dbReference>
<gene>
    <name evidence="5" type="ORF">DFP75_105133</name>
</gene>
<name>A0A318UZF1_9GAMM</name>
<feature type="transmembrane region" description="Helical" evidence="3">
    <location>
        <begin position="415"/>
        <end position="434"/>
    </location>
</feature>
<feature type="transmembrane region" description="Helical" evidence="3">
    <location>
        <begin position="446"/>
        <end position="463"/>
    </location>
</feature>
<feature type="compositionally biased region" description="Polar residues" evidence="2">
    <location>
        <begin position="645"/>
        <end position="675"/>
    </location>
</feature>